<evidence type="ECO:0000313" key="3">
    <source>
        <dbReference type="EMBL" id="AQS59410.1"/>
    </source>
</evidence>
<evidence type="ECO:0000313" key="4">
    <source>
        <dbReference type="Proteomes" id="UP000189464"/>
    </source>
</evidence>
<dbReference type="NCBIfam" id="NF009150">
    <property type="entry name" value="PRK12497.1-3"/>
    <property type="match status" value="1"/>
</dbReference>
<dbReference type="Pfam" id="PF02021">
    <property type="entry name" value="UPF0102"/>
    <property type="match status" value="1"/>
</dbReference>
<name>A0A1S6IXB8_9FIRM</name>
<dbReference type="InterPro" id="IPR003509">
    <property type="entry name" value="UPF0102_YraN-like"/>
</dbReference>
<dbReference type="Gene3D" id="3.40.1350.10">
    <property type="match status" value="1"/>
</dbReference>
<dbReference type="NCBIfam" id="NF009154">
    <property type="entry name" value="PRK12497.3-3"/>
    <property type="match status" value="1"/>
</dbReference>
<evidence type="ECO:0000256" key="1">
    <source>
        <dbReference type="ARBA" id="ARBA00006738"/>
    </source>
</evidence>
<dbReference type="KEGG" id="dfg:B0537_10120"/>
<dbReference type="STRING" id="1833852.B0537_10120"/>
<dbReference type="PANTHER" id="PTHR34039:SF1">
    <property type="entry name" value="UPF0102 PROTEIN YRAN"/>
    <property type="match status" value="1"/>
</dbReference>
<evidence type="ECO:0000256" key="2">
    <source>
        <dbReference type="HAMAP-Rule" id="MF_00048"/>
    </source>
</evidence>
<comment type="similarity">
    <text evidence="1 2">Belongs to the UPF0102 family.</text>
</comment>
<dbReference type="InterPro" id="IPR011335">
    <property type="entry name" value="Restrct_endonuc-II-like"/>
</dbReference>
<dbReference type="SUPFAM" id="SSF52980">
    <property type="entry name" value="Restriction endonuclease-like"/>
    <property type="match status" value="1"/>
</dbReference>
<gene>
    <name evidence="3" type="ORF">B0537_10120</name>
</gene>
<dbReference type="AlphaFoldDB" id="A0A1S6IXB8"/>
<dbReference type="EMBL" id="CP019698">
    <property type="protein sequence ID" value="AQS59410.1"/>
    <property type="molecule type" value="Genomic_DNA"/>
</dbReference>
<sequence length="129" mass="14741">MSRGAKTVTFYRKGLGSRGEEEAVAYLSGLGYQIMTRNYRCRLGELDIIAKDQQGVLVFVEVRSRAGHSHGLPEESINYRKQNKLRMLAQQYLLTHPKLKEAPCRFDVVAVEFTPNGEKKDIRHIKNAF</sequence>
<dbReference type="GO" id="GO:0003676">
    <property type="term" value="F:nucleic acid binding"/>
    <property type="evidence" value="ECO:0007669"/>
    <property type="project" value="InterPro"/>
</dbReference>
<protein>
    <recommendedName>
        <fullName evidence="2">UPF0102 protein B0537_10120</fullName>
    </recommendedName>
</protein>
<organism evidence="3 4">
    <name type="scientific">Desulforamulus ferrireducens</name>
    <dbReference type="NCBI Taxonomy" id="1833852"/>
    <lineage>
        <taxon>Bacteria</taxon>
        <taxon>Bacillati</taxon>
        <taxon>Bacillota</taxon>
        <taxon>Clostridia</taxon>
        <taxon>Eubacteriales</taxon>
        <taxon>Peptococcaceae</taxon>
        <taxon>Desulforamulus</taxon>
    </lineage>
</organism>
<accession>A0A1S6IXB8</accession>
<reference evidence="3 4" key="1">
    <citation type="journal article" date="2016" name="Int. J. Syst. Evol. Microbiol.">
        <title>Desulfotomaculum ferrireducens sp. nov., a moderately thermophilic sulfate-reducing and dissimilatory Fe(III)-reducing bacterium isolated from compost.</title>
        <authorList>
            <person name="Yang G."/>
            <person name="Guo J."/>
            <person name="Zhuang L."/>
            <person name="Yuan Y."/>
            <person name="Zhou S."/>
        </authorList>
    </citation>
    <scope>NUCLEOTIDE SEQUENCE [LARGE SCALE GENOMIC DNA]</scope>
    <source>
        <strain evidence="3 4">GSS09</strain>
    </source>
</reference>
<keyword evidence="4" id="KW-1185">Reference proteome</keyword>
<dbReference type="Proteomes" id="UP000189464">
    <property type="component" value="Chromosome"/>
</dbReference>
<dbReference type="InterPro" id="IPR011856">
    <property type="entry name" value="tRNA_endonuc-like_dom_sf"/>
</dbReference>
<proteinExistence type="inferred from homology"/>
<dbReference type="PANTHER" id="PTHR34039">
    <property type="entry name" value="UPF0102 PROTEIN YRAN"/>
    <property type="match status" value="1"/>
</dbReference>
<dbReference type="NCBIfam" id="TIGR00252">
    <property type="entry name" value="YraN family protein"/>
    <property type="match status" value="1"/>
</dbReference>
<dbReference type="HAMAP" id="MF_00048">
    <property type="entry name" value="UPF0102"/>
    <property type="match status" value="1"/>
</dbReference>
<dbReference type="CDD" id="cd20736">
    <property type="entry name" value="PoNe_Nuclease"/>
    <property type="match status" value="1"/>
</dbReference>